<gene>
    <name evidence="1" type="ORF">SCALOS_LOCUS5869</name>
</gene>
<reference evidence="1" key="1">
    <citation type="submission" date="2021-06" db="EMBL/GenBank/DDBJ databases">
        <authorList>
            <person name="Kallberg Y."/>
            <person name="Tangrot J."/>
            <person name="Rosling A."/>
        </authorList>
    </citation>
    <scope>NUCLEOTIDE SEQUENCE</scope>
    <source>
        <strain evidence="1">AU212A</strain>
    </source>
</reference>
<protein>
    <submittedName>
        <fullName evidence="1">128_t:CDS:1</fullName>
    </submittedName>
</protein>
<keyword evidence="2" id="KW-1185">Reference proteome</keyword>
<comment type="caution">
    <text evidence="1">The sequence shown here is derived from an EMBL/GenBank/DDBJ whole genome shotgun (WGS) entry which is preliminary data.</text>
</comment>
<organism evidence="1 2">
    <name type="scientific">Scutellospora calospora</name>
    <dbReference type="NCBI Taxonomy" id="85575"/>
    <lineage>
        <taxon>Eukaryota</taxon>
        <taxon>Fungi</taxon>
        <taxon>Fungi incertae sedis</taxon>
        <taxon>Mucoromycota</taxon>
        <taxon>Glomeromycotina</taxon>
        <taxon>Glomeromycetes</taxon>
        <taxon>Diversisporales</taxon>
        <taxon>Gigasporaceae</taxon>
        <taxon>Scutellospora</taxon>
    </lineage>
</organism>
<dbReference type="EMBL" id="CAJVPM010010284">
    <property type="protein sequence ID" value="CAG8571578.1"/>
    <property type="molecule type" value="Genomic_DNA"/>
</dbReference>
<accession>A0ACA9M5R0</accession>
<evidence type="ECO:0000313" key="2">
    <source>
        <dbReference type="Proteomes" id="UP000789860"/>
    </source>
</evidence>
<proteinExistence type="predicted"/>
<name>A0ACA9M5R0_9GLOM</name>
<sequence>WVVGLFELVACGGVAAFGVGCVCGGVEEALCCAGCGGSGVVFCAIRDEIANDRASGDEAHALCWPVVAELHDGGLLAVQDEAALGALEAGGGFWEVRVLGFG</sequence>
<dbReference type="Proteomes" id="UP000789860">
    <property type="component" value="Unassembled WGS sequence"/>
</dbReference>
<evidence type="ECO:0000313" key="1">
    <source>
        <dbReference type="EMBL" id="CAG8571578.1"/>
    </source>
</evidence>
<feature type="non-terminal residue" evidence="1">
    <location>
        <position position="1"/>
    </location>
</feature>